<feature type="transmembrane region" description="Helical" evidence="1">
    <location>
        <begin position="51"/>
        <end position="73"/>
    </location>
</feature>
<reference evidence="2 3" key="1">
    <citation type="submission" date="2018-03" db="EMBL/GenBank/DDBJ databases">
        <title>First report of an OXA-48+CTX-M-M-producing Kluyvera ascorbata clone recovered from patients admitted in a University Hospital in Madrid, Spain.</title>
        <authorList>
            <person name="Hernandez-Garcia M."/>
            <person name="Leon-Sampedro R."/>
            <person name="Perez-Viso B."/>
            <person name="Morosini M.I."/>
            <person name="Lopez-Fresnena N."/>
            <person name="Coque T.M."/>
            <person name="Bonten M."/>
            <person name="Malhotra-Kumar S."/>
            <person name="Ruiz-Garbajosa P."/>
            <person name="Canton R."/>
        </authorList>
    </citation>
    <scope>NUCLEOTIDE SEQUENCE [LARGE SCALE GENOMIC DNA]</scope>
    <source>
        <strain evidence="2 3">KA2</strain>
    </source>
</reference>
<gene>
    <name evidence="2" type="ORF">C8256_02115</name>
</gene>
<protein>
    <submittedName>
        <fullName evidence="2">Uncharacterized protein</fullName>
    </submittedName>
</protein>
<evidence type="ECO:0000256" key="1">
    <source>
        <dbReference type="SAM" id="Phobius"/>
    </source>
</evidence>
<dbReference type="AlphaFoldDB" id="A0A2T2Y8K7"/>
<evidence type="ECO:0000313" key="3">
    <source>
        <dbReference type="Proteomes" id="UP000240892"/>
    </source>
</evidence>
<feature type="transmembrane region" description="Helical" evidence="1">
    <location>
        <begin position="7"/>
        <end position="31"/>
    </location>
</feature>
<proteinExistence type="predicted"/>
<keyword evidence="1" id="KW-0472">Membrane</keyword>
<name>A0A2T2Y8K7_9ENTR</name>
<feature type="transmembrane region" description="Helical" evidence="1">
    <location>
        <begin position="85"/>
        <end position="109"/>
    </location>
</feature>
<accession>A0A2T2Y8K7</accession>
<keyword evidence="3" id="KW-1185">Reference proteome</keyword>
<dbReference type="Proteomes" id="UP000240892">
    <property type="component" value="Unassembled WGS sequence"/>
</dbReference>
<dbReference type="EMBL" id="PYHO01000001">
    <property type="protein sequence ID" value="PSR48859.1"/>
    <property type="molecule type" value="Genomic_DNA"/>
</dbReference>
<keyword evidence="1" id="KW-0812">Transmembrane</keyword>
<evidence type="ECO:0000313" key="2">
    <source>
        <dbReference type="EMBL" id="PSR48859.1"/>
    </source>
</evidence>
<keyword evidence="1" id="KW-1133">Transmembrane helix</keyword>
<organism evidence="2 3">
    <name type="scientific">Kluyvera genomosp. 2</name>
    <dbReference type="NCBI Taxonomy" id="2774054"/>
    <lineage>
        <taxon>Bacteria</taxon>
        <taxon>Pseudomonadati</taxon>
        <taxon>Pseudomonadota</taxon>
        <taxon>Gammaproteobacteria</taxon>
        <taxon>Enterobacterales</taxon>
        <taxon>Enterobacteriaceae</taxon>
        <taxon>Kluyvera</taxon>
    </lineage>
</organism>
<sequence>MEGTPNWQVYLGVVVFLPMLTGYSLYLAYGYISQLWLFPMPDFWSQSMLEASIACCGPALLLFTILGNLKLLFSITLPIPLVQRILTPIAWLTLTLLLTANALILLLHISYFSPDRYIRCWEPFPVGTWYYARTAGICAQHGLAPVQFLNIHSSAKNVSAR</sequence>
<comment type="caution">
    <text evidence="2">The sequence shown here is derived from an EMBL/GenBank/DDBJ whole genome shotgun (WGS) entry which is preliminary data.</text>
</comment>